<name>A0A8T9B8L9_9HELO</name>
<protein>
    <submittedName>
        <fullName evidence="10">Efflux pump terG</fullName>
    </submittedName>
</protein>
<reference evidence="10 11" key="1">
    <citation type="submission" date="2018-05" db="EMBL/GenBank/DDBJ databases">
        <title>Whole genome sequencing for identification of molecular markers to develop diagnostic detection tools for the regulated plant pathogen Lachnellula willkommii.</title>
        <authorList>
            <person name="Giroux E."/>
            <person name="Bilodeau G."/>
        </authorList>
    </citation>
    <scope>NUCLEOTIDE SEQUENCE [LARGE SCALE GENOMIC DNA]</scope>
    <source>
        <strain evidence="10 11">CBS 203.66</strain>
    </source>
</reference>
<dbReference type="InterPro" id="IPR020846">
    <property type="entry name" value="MFS_dom"/>
</dbReference>
<dbReference type="Proteomes" id="UP000469559">
    <property type="component" value="Unassembled WGS sequence"/>
</dbReference>
<dbReference type="CDD" id="cd17476">
    <property type="entry name" value="MFS_Amf1_MDR_like"/>
    <property type="match status" value="1"/>
</dbReference>
<keyword evidence="11" id="KW-1185">Reference proteome</keyword>
<dbReference type="OrthoDB" id="2428527at2759"/>
<proteinExistence type="inferred from homology"/>
<dbReference type="SUPFAM" id="SSF103473">
    <property type="entry name" value="MFS general substrate transporter"/>
    <property type="match status" value="1"/>
</dbReference>
<keyword evidence="6 8" id="KW-0472">Membrane</keyword>
<feature type="transmembrane region" description="Helical" evidence="8">
    <location>
        <begin position="176"/>
        <end position="199"/>
    </location>
</feature>
<feature type="transmembrane region" description="Helical" evidence="8">
    <location>
        <begin position="306"/>
        <end position="332"/>
    </location>
</feature>
<evidence type="ECO:0000313" key="10">
    <source>
        <dbReference type="EMBL" id="TVY16364.1"/>
    </source>
</evidence>
<evidence type="ECO:0000256" key="8">
    <source>
        <dbReference type="SAM" id="Phobius"/>
    </source>
</evidence>
<dbReference type="PROSITE" id="PS50850">
    <property type="entry name" value="MFS"/>
    <property type="match status" value="1"/>
</dbReference>
<feature type="transmembrane region" description="Helical" evidence="8">
    <location>
        <begin position="352"/>
        <end position="371"/>
    </location>
</feature>
<dbReference type="EMBL" id="QGMF01000378">
    <property type="protein sequence ID" value="TVY16364.1"/>
    <property type="molecule type" value="Genomic_DNA"/>
</dbReference>
<feature type="region of interest" description="Disordered" evidence="7">
    <location>
        <begin position="1"/>
        <end position="29"/>
    </location>
</feature>
<feature type="transmembrane region" description="Helical" evidence="8">
    <location>
        <begin position="483"/>
        <end position="503"/>
    </location>
</feature>
<gene>
    <name evidence="10" type="primary">terG</name>
    <name evidence="10" type="ORF">LARI1_G006045</name>
</gene>
<feature type="transmembrane region" description="Helical" evidence="8">
    <location>
        <begin position="245"/>
        <end position="264"/>
    </location>
</feature>
<dbReference type="InterPro" id="IPR011701">
    <property type="entry name" value="MFS"/>
</dbReference>
<feature type="compositionally biased region" description="Basic and acidic residues" evidence="7">
    <location>
        <begin position="1"/>
        <end position="10"/>
    </location>
</feature>
<keyword evidence="4 8" id="KW-0812">Transmembrane</keyword>
<keyword evidence="5 8" id="KW-1133">Transmembrane helix</keyword>
<evidence type="ECO:0000256" key="4">
    <source>
        <dbReference type="ARBA" id="ARBA00022692"/>
    </source>
</evidence>
<dbReference type="PANTHER" id="PTHR42718">
    <property type="entry name" value="MAJOR FACILITATOR SUPERFAMILY MULTIDRUG TRANSPORTER MFSC"/>
    <property type="match status" value="1"/>
</dbReference>
<feature type="transmembrane region" description="Helical" evidence="8">
    <location>
        <begin position="378"/>
        <end position="396"/>
    </location>
</feature>
<evidence type="ECO:0000256" key="6">
    <source>
        <dbReference type="ARBA" id="ARBA00023136"/>
    </source>
</evidence>
<feature type="transmembrane region" description="Helical" evidence="8">
    <location>
        <begin position="116"/>
        <end position="137"/>
    </location>
</feature>
<evidence type="ECO:0000256" key="7">
    <source>
        <dbReference type="SAM" id="MobiDB-lite"/>
    </source>
</evidence>
<feature type="compositionally biased region" description="Basic and acidic residues" evidence="7">
    <location>
        <begin position="515"/>
        <end position="529"/>
    </location>
</feature>
<comment type="similarity">
    <text evidence="2">Belongs to the major facilitator superfamily.</text>
</comment>
<feature type="transmembrane region" description="Helical" evidence="8">
    <location>
        <begin position="86"/>
        <end position="104"/>
    </location>
</feature>
<evidence type="ECO:0000256" key="1">
    <source>
        <dbReference type="ARBA" id="ARBA00004141"/>
    </source>
</evidence>
<feature type="transmembrane region" description="Helical" evidence="8">
    <location>
        <begin position="47"/>
        <end position="74"/>
    </location>
</feature>
<keyword evidence="3" id="KW-0813">Transport</keyword>
<feature type="transmembrane region" description="Helical" evidence="8">
    <location>
        <begin position="442"/>
        <end position="463"/>
    </location>
</feature>
<feature type="region of interest" description="Disordered" evidence="7">
    <location>
        <begin position="509"/>
        <end position="529"/>
    </location>
</feature>
<evidence type="ECO:0000313" key="11">
    <source>
        <dbReference type="Proteomes" id="UP000469559"/>
    </source>
</evidence>
<dbReference type="Gene3D" id="1.20.1250.20">
    <property type="entry name" value="MFS general substrate transporter like domains"/>
    <property type="match status" value="2"/>
</dbReference>
<organism evidence="10 11">
    <name type="scientific">Lachnellula arida</name>
    <dbReference type="NCBI Taxonomy" id="1316785"/>
    <lineage>
        <taxon>Eukaryota</taxon>
        <taxon>Fungi</taxon>
        <taxon>Dikarya</taxon>
        <taxon>Ascomycota</taxon>
        <taxon>Pezizomycotina</taxon>
        <taxon>Leotiomycetes</taxon>
        <taxon>Helotiales</taxon>
        <taxon>Lachnaceae</taxon>
        <taxon>Lachnellula</taxon>
    </lineage>
</organism>
<evidence type="ECO:0000256" key="3">
    <source>
        <dbReference type="ARBA" id="ARBA00022448"/>
    </source>
</evidence>
<dbReference type="PANTHER" id="PTHR42718:SF1">
    <property type="entry name" value="LOW AFFINITY AMMONIUM TRANSPORTER"/>
    <property type="match status" value="1"/>
</dbReference>
<dbReference type="AlphaFoldDB" id="A0A8T9B8L9"/>
<feature type="transmembrane region" description="Helical" evidence="8">
    <location>
        <begin position="205"/>
        <end position="225"/>
    </location>
</feature>
<feature type="transmembrane region" description="Helical" evidence="8">
    <location>
        <begin position="143"/>
        <end position="164"/>
    </location>
</feature>
<comment type="subcellular location">
    <subcellularLocation>
        <location evidence="1">Membrane</location>
        <topology evidence="1">Multi-pass membrane protein</topology>
    </subcellularLocation>
</comment>
<evidence type="ECO:0000256" key="2">
    <source>
        <dbReference type="ARBA" id="ARBA00008335"/>
    </source>
</evidence>
<dbReference type="Pfam" id="PF07690">
    <property type="entry name" value="MFS_1"/>
    <property type="match status" value="1"/>
</dbReference>
<evidence type="ECO:0000256" key="5">
    <source>
        <dbReference type="ARBA" id="ARBA00022989"/>
    </source>
</evidence>
<feature type="transmembrane region" description="Helical" evidence="8">
    <location>
        <begin position="276"/>
        <end position="294"/>
    </location>
</feature>
<dbReference type="GO" id="GO:0022857">
    <property type="term" value="F:transmembrane transporter activity"/>
    <property type="evidence" value="ECO:0007669"/>
    <property type="project" value="InterPro"/>
</dbReference>
<evidence type="ECO:0000259" key="9">
    <source>
        <dbReference type="PROSITE" id="PS50850"/>
    </source>
</evidence>
<dbReference type="GO" id="GO:0016020">
    <property type="term" value="C:membrane"/>
    <property type="evidence" value="ECO:0007669"/>
    <property type="project" value="UniProtKB-SubCell"/>
</dbReference>
<feature type="transmembrane region" description="Helical" evidence="8">
    <location>
        <begin position="402"/>
        <end position="430"/>
    </location>
</feature>
<sequence>MPLSTERKGNPELPSKASSSSPDFEAAQPSKGDYVYPADIYSMPRRILFIATVSMSMYINQLGLCNTLTTLKIIGDSFGISNPGQLSWLIAGYSLTIGTFILLGGRLGDEYGNKKMFVLGMSWLFLWSLVAGLSVYSNHVLFIFARVFQGLGPALTLPNALGIFGKYFSEGPRNMAFAWFAAAAPFGAMTGLIFGALFSMAWWPWIFWSEAVGVAFVAAFAAWIIPDMPVQEEQVRPLRQKLDRLDLPGGAAGVTALVLFNFAWNQAVVVTWREPYVYVCLILSFVFGALFFYIEIYRARHPILPVAAFTSDIAFVFACTAAGWATFGIWLFYVVRIALDIGGQTPIQLAAWFTPILITGVVSALTVGKIISKVPASYIMVVGQVAYLVTSILMALRPPESIYWTYFFFGTIIATVGMDTSLPAAIIIFASVVPRQYQGMGASIVMTIVNYSISLGLGFAGTIEININHGGHTQADLLYGYRGALWFSVGLTGLGTVLSLILLKNHRKQKSNQSKSEEDMPEKVEKHQS</sequence>
<dbReference type="FunFam" id="1.20.1250.20:FF:000285">
    <property type="entry name" value="MFS general substrate transporter"/>
    <property type="match status" value="1"/>
</dbReference>
<comment type="caution">
    <text evidence="10">The sequence shown here is derived from an EMBL/GenBank/DDBJ whole genome shotgun (WGS) entry which is preliminary data.</text>
</comment>
<feature type="domain" description="Major facilitator superfamily (MFS) profile" evidence="9">
    <location>
        <begin position="47"/>
        <end position="507"/>
    </location>
</feature>
<accession>A0A8T9B8L9</accession>
<dbReference type="InterPro" id="IPR036259">
    <property type="entry name" value="MFS_trans_sf"/>
</dbReference>